<sequence>MAEESRHIGVVIPRPAAEVYEYARDPANLVQWAAGLATGLRVDGEDLITDSPMGQVRVRFAPDNDFGVLDHDVTLPDGTVVNNPLRVLVHPEGAEILFTVRRLGASDTDFDRDCATVLADLERLRGLLSEGH</sequence>
<dbReference type="AlphaFoldDB" id="A0A1H1FWB9"/>
<dbReference type="EMBL" id="FNLF01000002">
    <property type="protein sequence ID" value="SDR05210.1"/>
    <property type="molecule type" value="Genomic_DNA"/>
</dbReference>
<reference evidence="2" key="1">
    <citation type="submission" date="2016-10" db="EMBL/GenBank/DDBJ databases">
        <authorList>
            <person name="Varghese N."/>
            <person name="Submissions S."/>
        </authorList>
    </citation>
    <scope>NUCLEOTIDE SEQUENCE [LARGE SCALE GENOMIC DNA]</scope>
    <source>
        <strain evidence="2">DSM 44142</strain>
    </source>
</reference>
<organism evidence="1 2">
    <name type="scientific">Tsukamurella pulmonis</name>
    <dbReference type="NCBI Taxonomy" id="47312"/>
    <lineage>
        <taxon>Bacteria</taxon>
        <taxon>Bacillati</taxon>
        <taxon>Actinomycetota</taxon>
        <taxon>Actinomycetes</taxon>
        <taxon>Mycobacteriales</taxon>
        <taxon>Tsukamurellaceae</taxon>
        <taxon>Tsukamurella</taxon>
    </lineage>
</organism>
<evidence type="ECO:0008006" key="3">
    <source>
        <dbReference type="Google" id="ProtNLM"/>
    </source>
</evidence>
<dbReference type="InterPro" id="IPR023393">
    <property type="entry name" value="START-like_dom_sf"/>
</dbReference>
<evidence type="ECO:0000313" key="1">
    <source>
        <dbReference type="EMBL" id="SDR05210.1"/>
    </source>
</evidence>
<keyword evidence="2" id="KW-1185">Reference proteome</keyword>
<accession>A0A1H1FWB9</accession>
<name>A0A1H1FWB9_9ACTN</name>
<dbReference type="Proteomes" id="UP000183053">
    <property type="component" value="Unassembled WGS sequence"/>
</dbReference>
<dbReference type="OrthoDB" id="880456at2"/>
<dbReference type="Gene3D" id="3.30.530.20">
    <property type="match status" value="1"/>
</dbReference>
<dbReference type="STRING" id="47312.SAMN04489765_2955"/>
<evidence type="ECO:0000313" key="2">
    <source>
        <dbReference type="Proteomes" id="UP000183053"/>
    </source>
</evidence>
<dbReference type="SUPFAM" id="SSF55961">
    <property type="entry name" value="Bet v1-like"/>
    <property type="match status" value="1"/>
</dbReference>
<dbReference type="RefSeq" id="WP_068568668.1">
    <property type="nucleotide sequence ID" value="NZ_FNLF01000002.1"/>
</dbReference>
<gene>
    <name evidence="1" type="ORF">SAMN04489765_2955</name>
</gene>
<protein>
    <recommendedName>
        <fullName evidence="3">Polyketide cyclase / dehydrase and lipid transport</fullName>
    </recommendedName>
</protein>
<proteinExistence type="predicted"/>